<comment type="caution">
    <text evidence="1">The sequence shown here is derived from an EMBL/GenBank/DDBJ whole genome shotgun (WGS) entry which is preliminary data.</text>
</comment>
<accession>A0AAP2XSM6</accession>
<sequence>MTKQKVISFEELKENFCLETTKQRFLDFEPAKNNLNNYLKTRKEVDLQQLVGSVLIQCKSYFEKNVCTNNIWNLDTFFSIGLLRITYAIYIMENNHLYRKDYMFAYLEEKNGIYDFEYSMFNATVTNKKKAKQLKDDMEVGRFMLQCCADLLNNLLQEQEVVK</sequence>
<gene>
    <name evidence="1" type="ORF">MKC95_10915</name>
</gene>
<protein>
    <submittedName>
        <fullName evidence="1">Uncharacterized protein</fullName>
    </submittedName>
</protein>
<name>A0AAP2XSM6_CLOIN</name>
<evidence type="ECO:0000313" key="1">
    <source>
        <dbReference type="EMBL" id="MCR0233275.1"/>
    </source>
</evidence>
<dbReference type="AlphaFoldDB" id="A0AAP2XSM6"/>
<evidence type="ECO:0000313" key="2">
    <source>
        <dbReference type="Proteomes" id="UP001203972"/>
    </source>
</evidence>
<dbReference type="Proteomes" id="UP001203972">
    <property type="component" value="Unassembled WGS sequence"/>
</dbReference>
<reference evidence="1" key="1">
    <citation type="journal article" date="2022" name="Clin. Infect. Dis.">
        <title>Association between Clostridium innocuum and antibiotic-associated diarrhea in adults and children: A cross-sectional study and comparative genomics analysis.</title>
        <authorList>
            <person name="Cherny K.E."/>
            <person name="Muscat E.B."/>
            <person name="Balaji A."/>
            <person name="Mukherjee J."/>
            <person name="Ozer E.A."/>
            <person name="Angarone M.P."/>
            <person name="Hauser A.R."/>
            <person name="Sichel J.S."/>
            <person name="Amponsah E."/>
            <person name="Kociolek L.K."/>
        </authorList>
    </citation>
    <scope>NUCLEOTIDE SEQUENCE</scope>
    <source>
        <strain evidence="1">NU1-AC-029v</strain>
    </source>
</reference>
<dbReference type="RefSeq" id="WP_002611811.1">
    <property type="nucleotide sequence ID" value="NZ_JBPFKS010000019.1"/>
</dbReference>
<organism evidence="1 2">
    <name type="scientific">Clostridium innocuum</name>
    <dbReference type="NCBI Taxonomy" id="1522"/>
    <lineage>
        <taxon>Bacteria</taxon>
        <taxon>Bacillati</taxon>
        <taxon>Bacillota</taxon>
        <taxon>Clostridia</taxon>
        <taxon>Eubacteriales</taxon>
        <taxon>Clostridiaceae</taxon>
        <taxon>Clostridium</taxon>
    </lineage>
</organism>
<dbReference type="EMBL" id="JAKTMA010000017">
    <property type="protein sequence ID" value="MCR0233275.1"/>
    <property type="molecule type" value="Genomic_DNA"/>
</dbReference>
<proteinExistence type="predicted"/>